<reference evidence="2" key="1">
    <citation type="submission" date="2013-09" db="EMBL/GenBank/DDBJ databases">
        <title>Corchorus olitorius genome sequencing.</title>
        <authorList>
            <person name="Alam M."/>
            <person name="Haque M.S."/>
            <person name="Islam M.S."/>
            <person name="Emdad E.M."/>
            <person name="Islam M.M."/>
            <person name="Ahmed B."/>
            <person name="Halim A."/>
            <person name="Hossen Q.M.M."/>
            <person name="Hossain M.Z."/>
            <person name="Ahmed R."/>
            <person name="Khan M.M."/>
            <person name="Islam R."/>
            <person name="Rashid M.M."/>
            <person name="Khan S.A."/>
            <person name="Rahman M.S."/>
            <person name="Alam M."/>
            <person name="Yahiya A.S."/>
            <person name="Khan M.S."/>
            <person name="Azam M.S."/>
            <person name="Haque T."/>
            <person name="Lashkar M.Z.H."/>
            <person name="Akhand A.I."/>
            <person name="Morshed G."/>
            <person name="Roy S."/>
            <person name="Uddin K.S."/>
            <person name="Rabeya T."/>
            <person name="Hossain A.S."/>
            <person name="Chowdhury A."/>
            <person name="Snigdha A.R."/>
            <person name="Mortoza M.S."/>
            <person name="Matin S.A."/>
            <person name="Hoque S.M.E."/>
            <person name="Islam M.K."/>
            <person name="Roy D.K."/>
            <person name="Haider R."/>
            <person name="Moosa M.M."/>
            <person name="Elias S.M."/>
            <person name="Hasan A.M."/>
            <person name="Jahan S."/>
            <person name="Shafiuddin M."/>
            <person name="Mahmood N."/>
            <person name="Shommy N.S."/>
        </authorList>
    </citation>
    <scope>NUCLEOTIDE SEQUENCE [LARGE SCALE GENOMIC DNA]</scope>
    <source>
        <strain evidence="2">cv. O-4</strain>
    </source>
</reference>
<comment type="caution">
    <text evidence="1">The sequence shown here is derived from an EMBL/GenBank/DDBJ whole genome shotgun (WGS) entry which is preliminary data.</text>
</comment>
<keyword evidence="2" id="KW-1185">Reference proteome</keyword>
<sequence length="55" mass="6173">MDHIYSADEAYNPCRETAEDYGTMGLRYDSKKLSAGVTVMPFASTFLKSAVYLEK</sequence>
<dbReference type="EMBL" id="AWUE01020176">
    <property type="protein sequence ID" value="OMO69654.1"/>
    <property type="molecule type" value="Genomic_DNA"/>
</dbReference>
<evidence type="ECO:0000313" key="2">
    <source>
        <dbReference type="Proteomes" id="UP000187203"/>
    </source>
</evidence>
<protein>
    <submittedName>
        <fullName evidence="1">Uncharacterized protein</fullName>
    </submittedName>
</protein>
<gene>
    <name evidence="1" type="ORF">COLO4_28979</name>
</gene>
<evidence type="ECO:0000313" key="1">
    <source>
        <dbReference type="EMBL" id="OMO69654.1"/>
    </source>
</evidence>
<dbReference type="AlphaFoldDB" id="A0A1R3HH60"/>
<accession>A0A1R3HH60</accession>
<organism evidence="1 2">
    <name type="scientific">Corchorus olitorius</name>
    <dbReference type="NCBI Taxonomy" id="93759"/>
    <lineage>
        <taxon>Eukaryota</taxon>
        <taxon>Viridiplantae</taxon>
        <taxon>Streptophyta</taxon>
        <taxon>Embryophyta</taxon>
        <taxon>Tracheophyta</taxon>
        <taxon>Spermatophyta</taxon>
        <taxon>Magnoliopsida</taxon>
        <taxon>eudicotyledons</taxon>
        <taxon>Gunneridae</taxon>
        <taxon>Pentapetalae</taxon>
        <taxon>rosids</taxon>
        <taxon>malvids</taxon>
        <taxon>Malvales</taxon>
        <taxon>Malvaceae</taxon>
        <taxon>Grewioideae</taxon>
        <taxon>Apeibeae</taxon>
        <taxon>Corchorus</taxon>
    </lineage>
</organism>
<proteinExistence type="predicted"/>
<name>A0A1R3HH60_9ROSI</name>
<dbReference type="Proteomes" id="UP000187203">
    <property type="component" value="Unassembled WGS sequence"/>
</dbReference>